<dbReference type="Gene3D" id="2.60.40.1960">
    <property type="match status" value="1"/>
</dbReference>
<dbReference type="Ensembl" id="ENSATET00000077951.1">
    <property type="protein sequence ID" value="ENSATEP00000074059.1"/>
    <property type="gene ID" value="ENSATEG00000022898.3"/>
</dbReference>
<feature type="active site" evidence="14">
    <location>
        <position position="94"/>
    </location>
</feature>
<organism evidence="19 20">
    <name type="scientific">Anabas testudineus</name>
    <name type="common">Climbing perch</name>
    <name type="synonym">Anthias testudineus</name>
    <dbReference type="NCBI Taxonomy" id="64144"/>
    <lineage>
        <taxon>Eukaryota</taxon>
        <taxon>Metazoa</taxon>
        <taxon>Chordata</taxon>
        <taxon>Craniata</taxon>
        <taxon>Vertebrata</taxon>
        <taxon>Euteleostomi</taxon>
        <taxon>Actinopterygii</taxon>
        <taxon>Neopterygii</taxon>
        <taxon>Teleostei</taxon>
        <taxon>Neoteleostei</taxon>
        <taxon>Acanthomorphata</taxon>
        <taxon>Anabantaria</taxon>
        <taxon>Anabantiformes</taxon>
        <taxon>Anabantoidei</taxon>
        <taxon>Anabantidae</taxon>
        <taxon>Anabas</taxon>
    </lineage>
</organism>
<dbReference type="FunFam" id="2.40.70.10:FF:000009">
    <property type="entry name" value="Aspartic proteinase A1"/>
    <property type="match status" value="1"/>
</dbReference>
<evidence type="ECO:0000256" key="15">
    <source>
        <dbReference type="PIRSR" id="PIRSR601461-2"/>
    </source>
</evidence>
<evidence type="ECO:0000256" key="6">
    <source>
        <dbReference type="ARBA" id="ARBA00022670"/>
    </source>
</evidence>
<dbReference type="InterPro" id="IPR033121">
    <property type="entry name" value="PEPTIDASE_A1"/>
</dbReference>
<dbReference type="AlphaFoldDB" id="A0AAQ6IFH4"/>
<evidence type="ECO:0000256" key="7">
    <source>
        <dbReference type="ARBA" id="ARBA00022729"/>
    </source>
</evidence>
<dbReference type="PANTHER" id="PTHR47966:SF42">
    <property type="entry name" value="CATHEPSIN D"/>
    <property type="match status" value="1"/>
</dbReference>
<feature type="disulfide bond" evidence="15">
    <location>
        <begin position="272"/>
        <end position="276"/>
    </location>
</feature>
<keyword evidence="9 16" id="KW-0378">Hydrolase</keyword>
<evidence type="ECO:0000256" key="8">
    <source>
        <dbReference type="ARBA" id="ARBA00022750"/>
    </source>
</evidence>
<evidence type="ECO:0000313" key="19">
    <source>
        <dbReference type="Ensembl" id="ENSATEP00000074059.1"/>
    </source>
</evidence>
<evidence type="ECO:0000256" key="2">
    <source>
        <dbReference type="ARBA" id="ARBA00004371"/>
    </source>
</evidence>
<feature type="disulfide bond" evidence="15">
    <location>
        <begin position="315"/>
        <end position="350"/>
    </location>
</feature>
<evidence type="ECO:0000256" key="5">
    <source>
        <dbReference type="ARBA" id="ARBA00015582"/>
    </source>
</evidence>
<keyword evidence="11 15" id="KW-1015">Disulfide bond</keyword>
<evidence type="ECO:0000259" key="18">
    <source>
        <dbReference type="PROSITE" id="PS51767"/>
    </source>
</evidence>
<dbReference type="Proteomes" id="UP000265040">
    <property type="component" value="Chromosome 3"/>
</dbReference>
<reference evidence="19 20" key="1">
    <citation type="submission" date="2021-04" db="EMBL/GenBank/DDBJ databases">
        <authorList>
            <consortium name="Wellcome Sanger Institute Data Sharing"/>
        </authorList>
    </citation>
    <scope>NUCLEOTIDE SEQUENCE [LARGE SCALE GENOMIC DNA]</scope>
</reference>
<comment type="similarity">
    <text evidence="3 16">Belongs to the peptidase A1 family.</text>
</comment>
<dbReference type="GO" id="GO:0004190">
    <property type="term" value="F:aspartic-type endopeptidase activity"/>
    <property type="evidence" value="ECO:0007669"/>
    <property type="project" value="UniProtKB-KW"/>
</dbReference>
<dbReference type="FunFam" id="2.60.40.1960:FF:000001">
    <property type="entry name" value="Cathepsin D"/>
    <property type="match status" value="1"/>
</dbReference>
<dbReference type="Gene3D" id="2.40.70.10">
    <property type="entry name" value="Acid Proteases"/>
    <property type="match status" value="2"/>
</dbReference>
<dbReference type="InterPro" id="IPR001461">
    <property type="entry name" value="Aspartic_peptidase_A1"/>
</dbReference>
<keyword evidence="13" id="KW-0458">Lysosome</keyword>
<dbReference type="EC" id="3.4.23.5" evidence="4"/>
<proteinExistence type="inferred from homology"/>
<feature type="domain" description="Peptidase A1" evidence="18">
    <location>
        <begin position="76"/>
        <end position="360"/>
    </location>
</feature>
<evidence type="ECO:0000256" key="12">
    <source>
        <dbReference type="ARBA" id="ARBA00023180"/>
    </source>
</evidence>
<evidence type="ECO:0000256" key="4">
    <source>
        <dbReference type="ARBA" id="ARBA00011930"/>
    </source>
</evidence>
<evidence type="ECO:0000256" key="10">
    <source>
        <dbReference type="ARBA" id="ARBA00023145"/>
    </source>
</evidence>
<keyword evidence="6 16" id="KW-0645">Protease</keyword>
<protein>
    <recommendedName>
        <fullName evidence="5">Cathepsin D</fullName>
        <ecNumber evidence="4">3.4.23.5</ecNumber>
    </recommendedName>
</protein>
<dbReference type="GeneTree" id="ENSGT00940000155733"/>
<dbReference type="PROSITE" id="PS00141">
    <property type="entry name" value="ASP_PROTEASE"/>
    <property type="match status" value="2"/>
</dbReference>
<feature type="disulfide bond" evidence="15">
    <location>
        <begin position="107"/>
        <end position="114"/>
    </location>
</feature>
<keyword evidence="7 17" id="KW-0732">Signal</keyword>
<evidence type="ECO:0000256" key="3">
    <source>
        <dbReference type="ARBA" id="ARBA00007447"/>
    </source>
</evidence>
<keyword evidence="8 16" id="KW-0064">Aspartyl protease</keyword>
<sequence length="360" mass="39145">MRSFFLCVFAAVAVSSDALVRIPLKKFRPMRRELTDSGKRAEELVVDKQSLKYNFGFPSSNGPTPEILKNYLDAQYYGEIGLGTPPQTFTVVFDTGSSNLWVPSVHCSLLDIACLLHHKYNSGKSSTYVKNGTEFAIQYGSGSLSGYLSQDTCTIGDISVEKQLFGEAIKQPGVTFIAAKFDGILGMAYPRISVDGVVPVFDNIMKQKKVESNVFSFYLNRNPDTNPGGELLLGGTDPKYYSGEFHYVSLTRQAYWQIHMDSMAVGSQLSLCKGGCEAIVDTGTSLITGPSAEIKALQKAIGAIPIMSGEYMVSCDKVPTLPVITFNVGGQSYSLTGEQYVLKVRLCAVCVLFIIQLGAA</sequence>
<name>A0AAQ6IFH4_ANATE</name>
<dbReference type="GO" id="GO:0006508">
    <property type="term" value="P:proteolysis"/>
    <property type="evidence" value="ECO:0007669"/>
    <property type="project" value="UniProtKB-KW"/>
</dbReference>
<dbReference type="PANTHER" id="PTHR47966">
    <property type="entry name" value="BETA-SITE APP-CLEAVING ENZYME, ISOFORM A-RELATED"/>
    <property type="match status" value="1"/>
</dbReference>
<comment type="catalytic activity">
    <reaction evidence="1">
        <text>Specificity similar to, but narrower than, that of pepsin A. Does not cleave the 4-Gln-|-His-5 bond in B chain of insulin.</text>
        <dbReference type="EC" id="3.4.23.5"/>
    </reaction>
</comment>
<evidence type="ECO:0000256" key="16">
    <source>
        <dbReference type="RuleBase" id="RU000454"/>
    </source>
</evidence>
<reference evidence="19" key="3">
    <citation type="submission" date="2025-09" db="UniProtKB">
        <authorList>
            <consortium name="Ensembl"/>
        </authorList>
    </citation>
    <scope>IDENTIFICATION</scope>
</reference>
<evidence type="ECO:0000256" key="9">
    <source>
        <dbReference type="ARBA" id="ARBA00022801"/>
    </source>
</evidence>
<feature type="chain" id="PRO_5043703309" description="Cathepsin D" evidence="17">
    <location>
        <begin position="19"/>
        <end position="360"/>
    </location>
</feature>
<evidence type="ECO:0000256" key="1">
    <source>
        <dbReference type="ARBA" id="ARBA00000585"/>
    </source>
</evidence>
<dbReference type="PRINTS" id="PR00792">
    <property type="entry name" value="PEPSIN"/>
</dbReference>
<evidence type="ECO:0000256" key="17">
    <source>
        <dbReference type="SAM" id="SignalP"/>
    </source>
</evidence>
<dbReference type="SUPFAM" id="SSF50630">
    <property type="entry name" value="Acid proteases"/>
    <property type="match status" value="1"/>
</dbReference>
<evidence type="ECO:0000313" key="20">
    <source>
        <dbReference type="Proteomes" id="UP000265040"/>
    </source>
</evidence>
<feature type="signal peptide" evidence="17">
    <location>
        <begin position="1"/>
        <end position="18"/>
    </location>
</feature>
<feature type="active site" evidence="14">
    <location>
        <position position="281"/>
    </location>
</feature>
<keyword evidence="10" id="KW-0865">Zymogen</keyword>
<evidence type="ECO:0000256" key="13">
    <source>
        <dbReference type="ARBA" id="ARBA00023228"/>
    </source>
</evidence>
<dbReference type="InterPro" id="IPR001969">
    <property type="entry name" value="Aspartic_peptidase_AS"/>
</dbReference>
<dbReference type="InterPro" id="IPR021109">
    <property type="entry name" value="Peptidase_aspartic_dom_sf"/>
</dbReference>
<dbReference type="PROSITE" id="PS51767">
    <property type="entry name" value="PEPTIDASE_A1"/>
    <property type="match status" value="1"/>
</dbReference>
<evidence type="ECO:0000256" key="14">
    <source>
        <dbReference type="PIRSR" id="PIRSR601461-1"/>
    </source>
</evidence>
<accession>A0AAQ6IFH4</accession>
<comment type="subcellular location">
    <subcellularLocation>
        <location evidence="2">Lysosome</location>
    </subcellularLocation>
</comment>
<reference evidence="19" key="2">
    <citation type="submission" date="2025-08" db="UniProtKB">
        <authorList>
            <consortium name="Ensembl"/>
        </authorList>
    </citation>
    <scope>IDENTIFICATION</scope>
</reference>
<evidence type="ECO:0000256" key="11">
    <source>
        <dbReference type="ARBA" id="ARBA00023157"/>
    </source>
</evidence>
<keyword evidence="12" id="KW-0325">Glycoprotein</keyword>
<dbReference type="GO" id="GO:0005764">
    <property type="term" value="C:lysosome"/>
    <property type="evidence" value="ECO:0007669"/>
    <property type="project" value="UniProtKB-SubCell"/>
</dbReference>
<keyword evidence="20" id="KW-1185">Reference proteome</keyword>
<dbReference type="Pfam" id="PF00026">
    <property type="entry name" value="Asp"/>
    <property type="match status" value="1"/>
</dbReference>